<keyword evidence="3" id="KW-1185">Reference proteome</keyword>
<dbReference type="GeneID" id="8250077"/>
<feature type="transmembrane region" description="Helical" evidence="1">
    <location>
        <begin position="35"/>
        <end position="55"/>
    </location>
</feature>
<dbReference type="AlphaFoldDB" id="C1FDK1"/>
<evidence type="ECO:0000313" key="2">
    <source>
        <dbReference type="EMBL" id="ACO68805.1"/>
    </source>
</evidence>
<dbReference type="KEGG" id="mis:MICPUN_114049"/>
<keyword evidence="1" id="KW-0812">Transmembrane</keyword>
<sequence>MVAVRRQVRNLSDKNVRRARAREVRDAEYALVQDVVMAFSLLLSCAVVAAIYLYARHIDVAASHRVKVKHAKAELERLQWKDNPDLEKGWLMLSRQHEASINLLKVMSADDQLSALKSFWYKMPETERSMRFEEARNGLMTEPGMASLLKSQGHGMTDALVPEMFAEETFASDPSQLIKLVNLLLDGRENIKRISEEDFGKRMGQHGARDVYRSAILSRFVASFLLDLSVALAASEPRQGIQRAMLKEQNYVNTV</sequence>
<organism evidence="2 3">
    <name type="scientific">Micromonas commoda (strain RCC299 / NOUM17 / CCMP2709)</name>
    <name type="common">Picoplanktonic green alga</name>
    <dbReference type="NCBI Taxonomy" id="296587"/>
    <lineage>
        <taxon>Eukaryota</taxon>
        <taxon>Viridiplantae</taxon>
        <taxon>Chlorophyta</taxon>
        <taxon>Mamiellophyceae</taxon>
        <taxon>Mamiellales</taxon>
        <taxon>Mamiellaceae</taxon>
        <taxon>Micromonas</taxon>
    </lineage>
</organism>
<evidence type="ECO:0000313" key="3">
    <source>
        <dbReference type="Proteomes" id="UP000002009"/>
    </source>
</evidence>
<accession>C1FDK1</accession>
<reference evidence="2 3" key="1">
    <citation type="journal article" date="2009" name="Science">
        <title>Green evolution and dynamic adaptations revealed by genomes of the marine picoeukaryotes Micromonas.</title>
        <authorList>
            <person name="Worden A.Z."/>
            <person name="Lee J.H."/>
            <person name="Mock T."/>
            <person name="Rouze P."/>
            <person name="Simmons M.P."/>
            <person name="Aerts A.L."/>
            <person name="Allen A.E."/>
            <person name="Cuvelier M.L."/>
            <person name="Derelle E."/>
            <person name="Everett M.V."/>
            <person name="Foulon E."/>
            <person name="Grimwood J."/>
            <person name="Gundlach H."/>
            <person name="Henrissat B."/>
            <person name="Napoli C."/>
            <person name="McDonald S.M."/>
            <person name="Parker M.S."/>
            <person name="Rombauts S."/>
            <person name="Salamov A."/>
            <person name="Von Dassow P."/>
            <person name="Badger J.H."/>
            <person name="Coutinho P.M."/>
            <person name="Demir E."/>
            <person name="Dubchak I."/>
            <person name="Gentemann C."/>
            <person name="Eikrem W."/>
            <person name="Gready J.E."/>
            <person name="John U."/>
            <person name="Lanier W."/>
            <person name="Lindquist E.A."/>
            <person name="Lucas S."/>
            <person name="Mayer K.F."/>
            <person name="Moreau H."/>
            <person name="Not F."/>
            <person name="Otillar R."/>
            <person name="Panaud O."/>
            <person name="Pangilinan J."/>
            <person name="Paulsen I."/>
            <person name="Piegu B."/>
            <person name="Poliakov A."/>
            <person name="Robbens S."/>
            <person name="Schmutz J."/>
            <person name="Toulza E."/>
            <person name="Wyss T."/>
            <person name="Zelensky A."/>
            <person name="Zhou K."/>
            <person name="Armbrust E.V."/>
            <person name="Bhattacharya D."/>
            <person name="Goodenough U.W."/>
            <person name="Van de Peer Y."/>
            <person name="Grigoriev I.V."/>
        </authorList>
    </citation>
    <scope>NUCLEOTIDE SEQUENCE [LARGE SCALE GENOMIC DNA]</scope>
    <source>
        <strain evidence="3">RCC299 / NOUM17</strain>
    </source>
</reference>
<proteinExistence type="predicted"/>
<gene>
    <name evidence="2" type="ORF">MICPUN_114049</name>
</gene>
<protein>
    <submittedName>
        <fullName evidence="2">Uncharacterized protein</fullName>
    </submittedName>
</protein>
<dbReference type="InParanoid" id="C1FDK1"/>
<keyword evidence="1" id="KW-0472">Membrane</keyword>
<dbReference type="OrthoDB" id="10636243at2759"/>
<dbReference type="Proteomes" id="UP000002009">
    <property type="component" value="Chromosome 1"/>
</dbReference>
<evidence type="ECO:0000256" key="1">
    <source>
        <dbReference type="SAM" id="Phobius"/>
    </source>
</evidence>
<name>C1FDK1_MICCC</name>
<dbReference type="RefSeq" id="XP_002507547.1">
    <property type="nucleotide sequence ID" value="XM_002507501.1"/>
</dbReference>
<dbReference type="EMBL" id="CP001574">
    <property type="protein sequence ID" value="ACO68805.1"/>
    <property type="molecule type" value="Genomic_DNA"/>
</dbReference>
<keyword evidence="1" id="KW-1133">Transmembrane helix</keyword>